<keyword evidence="4" id="KW-1185">Reference proteome</keyword>
<evidence type="ECO:0008006" key="5">
    <source>
        <dbReference type="Google" id="ProtNLM"/>
    </source>
</evidence>
<dbReference type="RefSeq" id="WP_180727541.1">
    <property type="nucleotide sequence ID" value="NZ_AP023177.1"/>
</dbReference>
<evidence type="ECO:0000313" key="4">
    <source>
        <dbReference type="Proteomes" id="UP000510888"/>
    </source>
</evidence>
<dbReference type="InterPro" id="IPR025421">
    <property type="entry name" value="DUF4148"/>
</dbReference>
<sequence length="122" mass="13042">MQVSKVVAILLLSSASVGFIGTAQAQGKTREQVRQELIEAEQNGSMYVTDTSYPDVNPIYQHLVDQKKSTHANDSAVGPELNGSTETGRSAVHESRPMPDGPSHDDSCVGPVSFCEIYFGGS</sequence>
<accession>A0A7I8C193</accession>
<evidence type="ECO:0000256" key="2">
    <source>
        <dbReference type="SAM" id="SignalP"/>
    </source>
</evidence>
<keyword evidence="2" id="KW-0732">Signal</keyword>
<dbReference type="KEGG" id="plad:PPGU16_78310"/>
<keyword evidence="3" id="KW-0614">Plasmid</keyword>
<evidence type="ECO:0000313" key="3">
    <source>
        <dbReference type="EMBL" id="BCF94764.1"/>
    </source>
</evidence>
<proteinExistence type="predicted"/>
<dbReference type="EMBL" id="AP023177">
    <property type="protein sequence ID" value="BCF94764.1"/>
    <property type="molecule type" value="Genomic_DNA"/>
</dbReference>
<dbReference type="Pfam" id="PF13663">
    <property type="entry name" value="DUF4148"/>
    <property type="match status" value="1"/>
</dbReference>
<feature type="region of interest" description="Disordered" evidence="1">
    <location>
        <begin position="67"/>
        <end position="109"/>
    </location>
</feature>
<gene>
    <name evidence="3" type="ORF">PPGU16_78310</name>
</gene>
<feature type="compositionally biased region" description="Basic and acidic residues" evidence="1">
    <location>
        <begin position="91"/>
        <end position="107"/>
    </location>
</feature>
<name>A0A7I8C193_9BURK</name>
<evidence type="ECO:0000256" key="1">
    <source>
        <dbReference type="SAM" id="MobiDB-lite"/>
    </source>
</evidence>
<reference evidence="3 4" key="1">
    <citation type="journal article" date="2020" name="Genes (Basel)">
        <title>Genomic Comparison of Insect Gut Symbionts from Divergent Burkholderia Subclades.</title>
        <authorList>
            <person name="Takeshita K."/>
            <person name="Kikuchi Y."/>
        </authorList>
    </citation>
    <scope>NUCLEOTIDE SEQUENCE [LARGE SCALE GENOMIC DNA]</scope>
    <source>
        <strain evidence="3 4">PGU16</strain>
        <plasmid evidence="3 4">PPGU16_p2</plasmid>
    </source>
</reference>
<geneLocation type="plasmid" evidence="3 4">
    <name>PPGU16_p2</name>
</geneLocation>
<dbReference type="Proteomes" id="UP000510888">
    <property type="component" value="Plasmid PPGU16_p2"/>
</dbReference>
<organism evidence="3 4">
    <name type="scientific">Paraburkholderia largidicola</name>
    <dbReference type="NCBI Taxonomy" id="3014751"/>
    <lineage>
        <taxon>Bacteria</taxon>
        <taxon>Pseudomonadati</taxon>
        <taxon>Pseudomonadota</taxon>
        <taxon>Betaproteobacteria</taxon>
        <taxon>Burkholderiales</taxon>
        <taxon>Burkholderiaceae</taxon>
        <taxon>Paraburkholderia</taxon>
    </lineage>
</organism>
<protein>
    <recommendedName>
        <fullName evidence="5">DUF4148 domain-containing protein</fullName>
    </recommendedName>
</protein>
<feature type="signal peptide" evidence="2">
    <location>
        <begin position="1"/>
        <end position="25"/>
    </location>
</feature>
<feature type="chain" id="PRO_5029807324" description="DUF4148 domain-containing protein" evidence="2">
    <location>
        <begin position="26"/>
        <end position="122"/>
    </location>
</feature>
<dbReference type="AlphaFoldDB" id="A0A7I8C193"/>